<comment type="subcellular location">
    <subcellularLocation>
        <location evidence="1">Cell envelope</location>
    </subcellularLocation>
</comment>
<dbReference type="eggNOG" id="COG0845">
    <property type="taxonomic scope" value="Bacteria"/>
</dbReference>
<feature type="coiled-coil region" evidence="3">
    <location>
        <begin position="204"/>
        <end position="231"/>
    </location>
</feature>
<reference evidence="5 6" key="1">
    <citation type="journal article" date="2013" name="PLoS ONE">
        <title>Cultivation and Complete Genome Sequencing of Gloeobacter kilaueensis sp. nov., from a Lava Cave in Kilauea Caldera, Hawai'i.</title>
        <authorList>
            <person name="Saw J.H."/>
            <person name="Schatz M."/>
            <person name="Brown M.V."/>
            <person name="Kunkel D.D."/>
            <person name="Foster J.S."/>
            <person name="Shick H."/>
            <person name="Christensen S."/>
            <person name="Hou S."/>
            <person name="Wan X."/>
            <person name="Donachie S.P."/>
        </authorList>
    </citation>
    <scope>NUCLEOTIDE SEQUENCE [LARGE SCALE GENOMIC DNA]</scope>
    <source>
        <strain evidence="6">JS</strain>
    </source>
</reference>
<dbReference type="HOGENOM" id="CLU_038456_0_0_3"/>
<dbReference type="InterPro" id="IPR050465">
    <property type="entry name" value="UPF0194_transport"/>
</dbReference>
<dbReference type="PANTHER" id="PTHR32347:SF23">
    <property type="entry name" value="BLL5650 PROTEIN"/>
    <property type="match status" value="1"/>
</dbReference>
<gene>
    <name evidence="5" type="ORF">GKIL_1535</name>
</gene>
<proteinExistence type="predicted"/>
<evidence type="ECO:0000256" key="4">
    <source>
        <dbReference type="SAM" id="Phobius"/>
    </source>
</evidence>
<keyword evidence="4" id="KW-0812">Transmembrane</keyword>
<accession>U5QFR8</accession>
<evidence type="ECO:0000256" key="2">
    <source>
        <dbReference type="ARBA" id="ARBA00023054"/>
    </source>
</evidence>
<feature type="transmembrane region" description="Helical" evidence="4">
    <location>
        <begin position="27"/>
        <end position="50"/>
    </location>
</feature>
<organism evidence="5 6">
    <name type="scientific">Gloeobacter kilaueensis (strain ATCC BAA-2537 / CCAP 1431/1 / ULC 316 / JS1)</name>
    <dbReference type="NCBI Taxonomy" id="1183438"/>
    <lineage>
        <taxon>Bacteria</taxon>
        <taxon>Bacillati</taxon>
        <taxon>Cyanobacteriota</taxon>
        <taxon>Cyanophyceae</taxon>
        <taxon>Gloeobacterales</taxon>
        <taxon>Gloeobacteraceae</taxon>
        <taxon>Gloeobacter</taxon>
    </lineage>
</organism>
<name>U5QFR8_GLOK1</name>
<evidence type="ECO:0000256" key="3">
    <source>
        <dbReference type="SAM" id="Coils"/>
    </source>
</evidence>
<keyword evidence="4" id="KW-0472">Membrane</keyword>
<dbReference type="PANTHER" id="PTHR32347">
    <property type="entry name" value="EFFLUX SYSTEM COMPONENT YKNX-RELATED"/>
    <property type="match status" value="1"/>
</dbReference>
<dbReference type="RefSeq" id="WP_023172889.1">
    <property type="nucleotide sequence ID" value="NC_022600.1"/>
</dbReference>
<keyword evidence="2 3" id="KW-0175">Coiled coil</keyword>
<dbReference type="Proteomes" id="UP000017396">
    <property type="component" value="Chromosome"/>
</dbReference>
<dbReference type="STRING" id="1183438.GKIL_1535"/>
<evidence type="ECO:0000313" key="5">
    <source>
        <dbReference type="EMBL" id="AGY57781.1"/>
    </source>
</evidence>
<protein>
    <submittedName>
        <fullName evidence="5">Efflux pump membrane fusion protein</fullName>
    </submittedName>
</protein>
<sequence>MTGLLPERYKSPPQLRSLGQLVSPAPLFVLATVLILLVVMVGLGLGLIPWQQSVAGKGKVMVLSPMQRPQGVEAQIPGRLVRWHVREGQAVKANTVLAELSDLDAKFLDSDQLTRLQQQRLTLVRKRDAARGRIAELAGQIGAIEQSRSVAIPTAGEKARQSVDRQRSAREALAAAAASYTTAELNRKRLQELNAKGLRSRRDLELAELDFERARTERERAQAALDAARRDVSIGRLDQQKVVFDTAASLASTRASLASARESLATIEGDILKLEVDIANLRGRNLQRIVRAPSAGVVVRLLKVGPGETVKAGDVLAIVAPETNDRAVELYLSDNDAPLVAPGRQVRLQFAGWPAVQFVGWPSVAVGTFAGRVAVIDAIDDGSSRYRVIVVPDPQAVRERGEQPWPGAQYLRPGTEATGWIMLDTVSLGFELWRQFNAFPPTIQAQPVKTKTKS</sequence>
<dbReference type="AlphaFoldDB" id="U5QFR8"/>
<dbReference type="KEGG" id="glj:GKIL_1535"/>
<dbReference type="Gene3D" id="2.40.50.100">
    <property type="match status" value="2"/>
</dbReference>
<keyword evidence="4" id="KW-1133">Transmembrane helix</keyword>
<evidence type="ECO:0000313" key="6">
    <source>
        <dbReference type="Proteomes" id="UP000017396"/>
    </source>
</evidence>
<evidence type="ECO:0000256" key="1">
    <source>
        <dbReference type="ARBA" id="ARBA00004196"/>
    </source>
</evidence>
<keyword evidence="6" id="KW-1185">Reference proteome</keyword>
<dbReference type="EMBL" id="CP003587">
    <property type="protein sequence ID" value="AGY57781.1"/>
    <property type="molecule type" value="Genomic_DNA"/>
</dbReference>
<dbReference type="GO" id="GO:0030313">
    <property type="term" value="C:cell envelope"/>
    <property type="evidence" value="ECO:0007669"/>
    <property type="project" value="UniProtKB-SubCell"/>
</dbReference>
<dbReference type="OrthoDB" id="9760528at2"/>